<name>A0A4Z2CPN8_SCHJA</name>
<keyword evidence="1" id="KW-0677">Repeat</keyword>
<dbReference type="PANTHER" id="PTHR14191:SF3">
    <property type="entry name" value="NA(+)_H(+) EXCHANGE REGULATORY COFACTOR-LIKE PROTEIN NRFL-1"/>
    <property type="match status" value="1"/>
</dbReference>
<organism evidence="3 4">
    <name type="scientific">Schistosoma japonicum</name>
    <name type="common">Blood fluke</name>
    <dbReference type="NCBI Taxonomy" id="6182"/>
    <lineage>
        <taxon>Eukaryota</taxon>
        <taxon>Metazoa</taxon>
        <taxon>Spiralia</taxon>
        <taxon>Lophotrochozoa</taxon>
        <taxon>Platyhelminthes</taxon>
        <taxon>Trematoda</taxon>
        <taxon>Digenea</taxon>
        <taxon>Strigeidida</taxon>
        <taxon>Schistosomatoidea</taxon>
        <taxon>Schistosomatidae</taxon>
        <taxon>Schistosoma</taxon>
    </lineage>
</organism>
<proteinExistence type="predicted"/>
<dbReference type="SUPFAM" id="SSF50156">
    <property type="entry name" value="PDZ domain-like"/>
    <property type="match status" value="1"/>
</dbReference>
<dbReference type="PROSITE" id="PS50106">
    <property type="entry name" value="PDZ"/>
    <property type="match status" value="1"/>
</dbReference>
<gene>
    <name evidence="3" type="ORF">EWB00_008555</name>
</gene>
<dbReference type="GO" id="GO:0016324">
    <property type="term" value="C:apical plasma membrane"/>
    <property type="evidence" value="ECO:0007669"/>
    <property type="project" value="TreeGrafter"/>
</dbReference>
<feature type="domain" description="PDZ" evidence="2">
    <location>
        <begin position="19"/>
        <end position="99"/>
    </location>
</feature>
<evidence type="ECO:0000256" key="1">
    <source>
        <dbReference type="ARBA" id="ARBA00022737"/>
    </source>
</evidence>
<dbReference type="GO" id="GO:0072659">
    <property type="term" value="P:protein localization to plasma membrane"/>
    <property type="evidence" value="ECO:0007669"/>
    <property type="project" value="TreeGrafter"/>
</dbReference>
<accession>A0A4Z2CPN8</accession>
<keyword evidence="4" id="KW-1185">Reference proteome</keyword>
<dbReference type="PANTHER" id="PTHR14191">
    <property type="entry name" value="PDZ DOMAIN CONTAINING PROTEIN"/>
    <property type="match status" value="1"/>
</dbReference>
<dbReference type="AlphaFoldDB" id="A0A4Z2CPN8"/>
<dbReference type="InterPro" id="IPR036034">
    <property type="entry name" value="PDZ_sf"/>
</dbReference>
<dbReference type="Pfam" id="PF00595">
    <property type="entry name" value="PDZ"/>
    <property type="match status" value="1"/>
</dbReference>
<dbReference type="InterPro" id="IPR051067">
    <property type="entry name" value="NHER"/>
</dbReference>
<dbReference type="STRING" id="6182.A0A4Z2CPN8"/>
<dbReference type="GO" id="GO:0043495">
    <property type="term" value="F:protein-membrane adaptor activity"/>
    <property type="evidence" value="ECO:0007669"/>
    <property type="project" value="TreeGrafter"/>
</dbReference>
<sequence>MCVLIESSISQNHRARLCHLKLWPNFSGYGFSLRTDSFKHEHRVESVEPLSPSESGGLLNGDIILMVNNKTVDRLSHTDVVKIIKEKSDVELLVAQPKDLAYFRKSSDVISAAIKDPIRCETSEEDLNNLTNAEKHLLKADSDTMNEIYQRKRYFLKANELTNRLQQHSCVGNNAVKNGGKMYINYGYTYED</sequence>
<dbReference type="Proteomes" id="UP000311919">
    <property type="component" value="Unassembled WGS sequence"/>
</dbReference>
<protein>
    <submittedName>
        <fullName evidence="3">Na(+)/H(+) exchange regulatory cofactor NHE-RF2 isoform 1</fullName>
    </submittedName>
</protein>
<reference evidence="3 4" key="1">
    <citation type="submission" date="2019-03" db="EMBL/GenBank/DDBJ databases">
        <title>An improved genome assembly of the fluke Schistosoma japonicum.</title>
        <authorList>
            <person name="Hu W."/>
            <person name="Luo F."/>
            <person name="Yin M."/>
            <person name="Mo X."/>
            <person name="Sun C."/>
            <person name="Wu Q."/>
            <person name="Zhu B."/>
            <person name="Xiang M."/>
            <person name="Wang J."/>
            <person name="Wang Y."/>
            <person name="Zhang T."/>
            <person name="Xu B."/>
            <person name="Zheng H."/>
            <person name="Feng Z."/>
        </authorList>
    </citation>
    <scope>NUCLEOTIDE SEQUENCE [LARGE SCALE GENOMIC DNA]</scope>
    <source>
        <strain evidence="3">HuSjv2</strain>
        <tissue evidence="3">Worms</tissue>
    </source>
</reference>
<dbReference type="EMBL" id="SKCS01000477">
    <property type="protein sequence ID" value="TNN06186.1"/>
    <property type="molecule type" value="Genomic_DNA"/>
</dbReference>
<evidence type="ECO:0000313" key="3">
    <source>
        <dbReference type="EMBL" id="TNN06186.1"/>
    </source>
</evidence>
<dbReference type="InterPro" id="IPR001478">
    <property type="entry name" value="PDZ"/>
</dbReference>
<evidence type="ECO:0000259" key="2">
    <source>
        <dbReference type="PROSITE" id="PS50106"/>
    </source>
</evidence>
<dbReference type="OrthoDB" id="10007415at2759"/>
<dbReference type="Gene3D" id="2.30.42.10">
    <property type="match status" value="1"/>
</dbReference>
<comment type="caution">
    <text evidence="3">The sequence shown here is derived from an EMBL/GenBank/DDBJ whole genome shotgun (WGS) entry which is preliminary data.</text>
</comment>
<dbReference type="SMART" id="SM00228">
    <property type="entry name" value="PDZ"/>
    <property type="match status" value="1"/>
</dbReference>
<evidence type="ECO:0000313" key="4">
    <source>
        <dbReference type="Proteomes" id="UP000311919"/>
    </source>
</evidence>